<dbReference type="InterPro" id="IPR003690">
    <property type="entry name" value="MTERF"/>
</dbReference>
<organism evidence="4 5">
    <name type="scientific">Daucus carota subsp. sativus</name>
    <name type="common">Carrot</name>
    <dbReference type="NCBI Taxonomy" id="79200"/>
    <lineage>
        <taxon>Eukaryota</taxon>
        <taxon>Viridiplantae</taxon>
        <taxon>Streptophyta</taxon>
        <taxon>Embryophyta</taxon>
        <taxon>Tracheophyta</taxon>
        <taxon>Spermatophyta</taxon>
        <taxon>Magnoliopsida</taxon>
        <taxon>eudicotyledons</taxon>
        <taxon>Gunneridae</taxon>
        <taxon>Pentapetalae</taxon>
        <taxon>asterids</taxon>
        <taxon>campanulids</taxon>
        <taxon>Apiales</taxon>
        <taxon>Apiaceae</taxon>
        <taxon>Apioideae</taxon>
        <taxon>Scandiceae</taxon>
        <taxon>Daucinae</taxon>
        <taxon>Daucus</taxon>
        <taxon>Daucus sect. Daucus</taxon>
    </lineage>
</organism>
<keyword evidence="2" id="KW-0805">Transcription regulation</keyword>
<proteinExistence type="inferred from homology"/>
<name>A0AAF1ALU0_DAUCS</name>
<accession>A0AAF1ALU0</accession>
<sequence length="401" mass="46284">MLLLVYLYIRQSLTLVTKHQTFRTSCLAKPIIRSYSSKRIIPINVDSADFKLWFLKNKCGLSGKPLLNASKCLNFDSSDQRPLSVLELFRSFRIPQSTVTKIISTNPYILKNFHPEKIIKPKLEFLRSISRSQAELVSIVSKHPFILRRSLTNFLIPSLDLLNSVTGCYRKSVVALKYNPYILNFCHKSFLLNIQFLSTLGVPHSQIVKLLRNCGPVLAESHDKLRNVAVKVKDMGFNLESSYFISAIYTLSFVTDATWESRCVLLRSFGFSNSEIHSMFKKLPFVMRYSERNIAAKMEFFLNKLQWTPFRLSSCPVVLGYSLEKRTISRCSVLQVLVIKNITSESYRLLTILVMSEKKISEDFVNAYKDEVPELIEAYQGKLRFDEYTFKQRGQLSLMQL</sequence>
<dbReference type="PANTHER" id="PTHR13068:SF236">
    <property type="entry name" value="OS02G0749800 PROTEIN"/>
    <property type="match status" value="1"/>
</dbReference>
<dbReference type="FunFam" id="1.25.70.10:FF:000001">
    <property type="entry name" value="Mitochondrial transcription termination factor-like"/>
    <property type="match status" value="1"/>
</dbReference>
<evidence type="ECO:0000313" key="4">
    <source>
        <dbReference type="EMBL" id="WOG84871.1"/>
    </source>
</evidence>
<keyword evidence="2" id="KW-0804">Transcription</keyword>
<evidence type="ECO:0000256" key="1">
    <source>
        <dbReference type="ARBA" id="ARBA00007692"/>
    </source>
</evidence>
<dbReference type="GO" id="GO:0006353">
    <property type="term" value="P:DNA-templated transcription termination"/>
    <property type="evidence" value="ECO:0007669"/>
    <property type="project" value="UniProtKB-KW"/>
</dbReference>
<protein>
    <submittedName>
        <fullName evidence="4">Uncharacterized protein</fullName>
    </submittedName>
</protein>
<dbReference type="AlphaFoldDB" id="A0AAF1ALU0"/>
<evidence type="ECO:0000313" key="5">
    <source>
        <dbReference type="Proteomes" id="UP000077755"/>
    </source>
</evidence>
<dbReference type="InterPro" id="IPR038538">
    <property type="entry name" value="MTERF_sf"/>
</dbReference>
<dbReference type="EMBL" id="CP093343">
    <property type="protein sequence ID" value="WOG84871.1"/>
    <property type="molecule type" value="Genomic_DNA"/>
</dbReference>
<keyword evidence="3" id="KW-0809">Transit peptide</keyword>
<evidence type="ECO:0000256" key="3">
    <source>
        <dbReference type="ARBA" id="ARBA00022946"/>
    </source>
</evidence>
<dbReference type="PANTHER" id="PTHR13068">
    <property type="entry name" value="CGI-12 PROTEIN-RELATED"/>
    <property type="match status" value="1"/>
</dbReference>
<dbReference type="Gene3D" id="1.25.70.10">
    <property type="entry name" value="Transcription termination factor 3, mitochondrial"/>
    <property type="match status" value="1"/>
</dbReference>
<comment type="similarity">
    <text evidence="1">Belongs to the mTERF family.</text>
</comment>
<dbReference type="GO" id="GO:0003676">
    <property type="term" value="F:nucleic acid binding"/>
    <property type="evidence" value="ECO:0007669"/>
    <property type="project" value="InterPro"/>
</dbReference>
<reference evidence="4" key="1">
    <citation type="journal article" date="2016" name="Nat. Genet.">
        <title>A high-quality carrot genome assembly provides new insights into carotenoid accumulation and asterid genome evolution.</title>
        <authorList>
            <person name="Iorizzo M."/>
            <person name="Ellison S."/>
            <person name="Senalik D."/>
            <person name="Zeng P."/>
            <person name="Satapoomin P."/>
            <person name="Huang J."/>
            <person name="Bowman M."/>
            <person name="Iovene M."/>
            <person name="Sanseverino W."/>
            <person name="Cavagnaro P."/>
            <person name="Yildiz M."/>
            <person name="Macko-Podgorni A."/>
            <person name="Moranska E."/>
            <person name="Grzebelus E."/>
            <person name="Grzebelus D."/>
            <person name="Ashrafi H."/>
            <person name="Zheng Z."/>
            <person name="Cheng S."/>
            <person name="Spooner D."/>
            <person name="Van Deynze A."/>
            <person name="Simon P."/>
        </authorList>
    </citation>
    <scope>NUCLEOTIDE SEQUENCE</scope>
    <source>
        <tissue evidence="4">Leaf</tissue>
    </source>
</reference>
<reference evidence="4" key="2">
    <citation type="submission" date="2022-03" db="EMBL/GenBank/DDBJ databases">
        <title>Draft title - Genomic analysis of global carrot germplasm unveils the trajectory of domestication and the origin of high carotenoid orange carrot.</title>
        <authorList>
            <person name="Iorizzo M."/>
            <person name="Ellison S."/>
            <person name="Senalik D."/>
            <person name="Macko-Podgorni A."/>
            <person name="Grzebelus D."/>
            <person name="Bostan H."/>
            <person name="Rolling W."/>
            <person name="Curaba J."/>
            <person name="Simon P."/>
        </authorList>
    </citation>
    <scope>NUCLEOTIDE SEQUENCE</scope>
    <source>
        <tissue evidence="4">Leaf</tissue>
    </source>
</reference>
<dbReference type="Proteomes" id="UP000077755">
    <property type="component" value="Chromosome 1"/>
</dbReference>
<keyword evidence="5" id="KW-1185">Reference proteome</keyword>
<gene>
    <name evidence="4" type="ORF">DCAR_0104056</name>
</gene>
<keyword evidence="2" id="KW-0806">Transcription termination</keyword>
<evidence type="ECO:0000256" key="2">
    <source>
        <dbReference type="ARBA" id="ARBA00022472"/>
    </source>
</evidence>
<dbReference type="SMART" id="SM00733">
    <property type="entry name" value="Mterf"/>
    <property type="match status" value="7"/>
</dbReference>
<dbReference type="Pfam" id="PF02536">
    <property type="entry name" value="mTERF"/>
    <property type="match status" value="2"/>
</dbReference>